<keyword evidence="5" id="KW-0479">Metal-binding</keyword>
<dbReference type="GO" id="GO:0005634">
    <property type="term" value="C:nucleus"/>
    <property type="evidence" value="ECO:0007669"/>
    <property type="project" value="UniProtKB-SubCell"/>
</dbReference>
<evidence type="ECO:0000256" key="6">
    <source>
        <dbReference type="ARBA" id="ARBA00022801"/>
    </source>
</evidence>
<evidence type="ECO:0000256" key="5">
    <source>
        <dbReference type="ARBA" id="ARBA00022723"/>
    </source>
</evidence>
<evidence type="ECO:0000313" key="9">
    <source>
        <dbReference type="EMBL" id="KAF0748506.1"/>
    </source>
</evidence>
<protein>
    <submittedName>
        <fullName evidence="9">Putative nuclease HARBI1 isoform X1</fullName>
    </submittedName>
</protein>
<organism evidence="9 10">
    <name type="scientific">Aphis craccivora</name>
    <name type="common">Cowpea aphid</name>
    <dbReference type="NCBI Taxonomy" id="307492"/>
    <lineage>
        <taxon>Eukaryota</taxon>
        <taxon>Metazoa</taxon>
        <taxon>Ecdysozoa</taxon>
        <taxon>Arthropoda</taxon>
        <taxon>Hexapoda</taxon>
        <taxon>Insecta</taxon>
        <taxon>Pterygota</taxon>
        <taxon>Neoptera</taxon>
        <taxon>Paraneoptera</taxon>
        <taxon>Hemiptera</taxon>
        <taxon>Sternorrhyncha</taxon>
        <taxon>Aphidomorpha</taxon>
        <taxon>Aphidoidea</taxon>
        <taxon>Aphididae</taxon>
        <taxon>Aphidini</taxon>
        <taxon>Aphis</taxon>
        <taxon>Aphis</taxon>
    </lineage>
</organism>
<dbReference type="PANTHER" id="PTHR22930:SF289">
    <property type="entry name" value="DDE TNP4 DOMAIN-CONTAINING PROTEIN-RELATED"/>
    <property type="match status" value="1"/>
</dbReference>
<comment type="subcellular location">
    <subcellularLocation>
        <location evidence="2">Nucleus</location>
    </subcellularLocation>
</comment>
<accession>A0A6G0Y3P1</accession>
<name>A0A6G0Y3P1_APHCR</name>
<comment type="caution">
    <text evidence="9">The sequence shown here is derived from an EMBL/GenBank/DDBJ whole genome shotgun (WGS) entry which is preliminary data.</text>
</comment>
<keyword evidence="7" id="KW-0539">Nucleus</keyword>
<evidence type="ECO:0000259" key="8">
    <source>
        <dbReference type="Pfam" id="PF13359"/>
    </source>
</evidence>
<dbReference type="InterPro" id="IPR045249">
    <property type="entry name" value="HARBI1-like"/>
</dbReference>
<dbReference type="EMBL" id="VUJU01006452">
    <property type="protein sequence ID" value="KAF0748506.1"/>
    <property type="molecule type" value="Genomic_DNA"/>
</dbReference>
<dbReference type="Proteomes" id="UP000478052">
    <property type="component" value="Unassembled WGS sequence"/>
</dbReference>
<dbReference type="InterPro" id="IPR027806">
    <property type="entry name" value="HARBI1_dom"/>
</dbReference>
<proteinExistence type="inferred from homology"/>
<dbReference type="GO" id="GO:0046872">
    <property type="term" value="F:metal ion binding"/>
    <property type="evidence" value="ECO:0007669"/>
    <property type="project" value="UniProtKB-KW"/>
</dbReference>
<evidence type="ECO:0000256" key="3">
    <source>
        <dbReference type="ARBA" id="ARBA00006958"/>
    </source>
</evidence>
<keyword evidence="6" id="KW-0378">Hydrolase</keyword>
<sequence length="379" mass="43684">MATFNEIAWFILLQDNDQNNENDVPYNRLQTKRDAVVDPFMISDRLFIKNFRLPKNVARFLIEMLAPYVKIQSRSSAVSLDNKVLIALHFFGTGSYQSPVGNSRFTSVSQPTVSRCVNDIVSALNHSEIFNKWIKFPSNMQELIEVRNCFYRKTKFPGVIGCIDCTHVAIIPPPANLNLNENPYPEHIYVNRKGYHSINVQLICDANLKVLNVNALFPGSTHDTHIWNNSNVLPFLKELHAHNYNDFYLLGDSGYPLRQWLITPITNPNNEAEEYFNTAQMACRSIIERCNGVLKQRFRCLIKDRTLHYKPEKSSAIINACVVLHNICVSFKVPEINEEIGDFDKGMYQVAADLNHRNRDLILGRQQRDKIVRLFQNHN</sequence>
<dbReference type="GO" id="GO:0016787">
    <property type="term" value="F:hydrolase activity"/>
    <property type="evidence" value="ECO:0007669"/>
    <property type="project" value="UniProtKB-KW"/>
</dbReference>
<dbReference type="PANTHER" id="PTHR22930">
    <property type="match status" value="1"/>
</dbReference>
<gene>
    <name evidence="9" type="ORF">FWK35_00022186</name>
</gene>
<evidence type="ECO:0000256" key="2">
    <source>
        <dbReference type="ARBA" id="ARBA00004123"/>
    </source>
</evidence>
<feature type="domain" description="DDE Tnp4" evidence="8">
    <location>
        <begin position="163"/>
        <end position="326"/>
    </location>
</feature>
<comment type="cofactor">
    <cofactor evidence="1">
        <name>a divalent metal cation</name>
        <dbReference type="ChEBI" id="CHEBI:60240"/>
    </cofactor>
</comment>
<evidence type="ECO:0000313" key="10">
    <source>
        <dbReference type="Proteomes" id="UP000478052"/>
    </source>
</evidence>
<evidence type="ECO:0000256" key="4">
    <source>
        <dbReference type="ARBA" id="ARBA00022722"/>
    </source>
</evidence>
<evidence type="ECO:0000256" key="7">
    <source>
        <dbReference type="ARBA" id="ARBA00023242"/>
    </source>
</evidence>
<reference evidence="9 10" key="1">
    <citation type="submission" date="2019-08" db="EMBL/GenBank/DDBJ databases">
        <title>Whole genome of Aphis craccivora.</title>
        <authorList>
            <person name="Voronova N.V."/>
            <person name="Shulinski R.S."/>
            <person name="Bandarenka Y.V."/>
            <person name="Zhorov D.G."/>
            <person name="Warner D."/>
        </authorList>
    </citation>
    <scope>NUCLEOTIDE SEQUENCE [LARGE SCALE GENOMIC DNA]</scope>
    <source>
        <strain evidence="9">180601</strain>
        <tissue evidence="9">Whole Body</tissue>
    </source>
</reference>
<keyword evidence="10" id="KW-1185">Reference proteome</keyword>
<dbReference type="GO" id="GO:0004518">
    <property type="term" value="F:nuclease activity"/>
    <property type="evidence" value="ECO:0007669"/>
    <property type="project" value="UniProtKB-KW"/>
</dbReference>
<comment type="similarity">
    <text evidence="3">Belongs to the HARBI1 family.</text>
</comment>
<keyword evidence="4" id="KW-0540">Nuclease</keyword>
<dbReference type="AlphaFoldDB" id="A0A6G0Y3P1"/>
<evidence type="ECO:0000256" key="1">
    <source>
        <dbReference type="ARBA" id="ARBA00001968"/>
    </source>
</evidence>
<dbReference type="OrthoDB" id="6578626at2759"/>
<dbReference type="Pfam" id="PF13359">
    <property type="entry name" value="DDE_Tnp_4"/>
    <property type="match status" value="1"/>
</dbReference>